<comment type="similarity">
    <text evidence="1 6">Belongs to the TACO1 family.</text>
</comment>
<comment type="caution">
    <text evidence="10">The sequence shown here is derived from an EMBL/GenBank/DDBJ whole genome shotgun (WGS) entry which is preliminary data.</text>
</comment>
<keyword evidence="11" id="KW-1185">Reference proteome</keyword>
<evidence type="ECO:0000256" key="7">
    <source>
        <dbReference type="SAM" id="MobiDB-lite"/>
    </source>
</evidence>
<feature type="region of interest" description="Disordered" evidence="7">
    <location>
        <begin position="1"/>
        <end position="23"/>
    </location>
</feature>
<keyword evidence="5 6" id="KW-0804">Transcription</keyword>
<evidence type="ECO:0000256" key="2">
    <source>
        <dbReference type="ARBA" id="ARBA00022490"/>
    </source>
</evidence>
<dbReference type="AlphaFoldDB" id="A0A6L5Y808"/>
<dbReference type="NCBIfam" id="NF009044">
    <property type="entry name" value="PRK12378.1"/>
    <property type="match status" value="1"/>
</dbReference>
<evidence type="ECO:0000259" key="8">
    <source>
        <dbReference type="Pfam" id="PF01709"/>
    </source>
</evidence>
<evidence type="ECO:0000256" key="1">
    <source>
        <dbReference type="ARBA" id="ARBA00008724"/>
    </source>
</evidence>
<organism evidence="10 11">
    <name type="scientific">Pyramidobacter porci</name>
    <dbReference type="NCBI Taxonomy" id="2605789"/>
    <lineage>
        <taxon>Bacteria</taxon>
        <taxon>Thermotogati</taxon>
        <taxon>Synergistota</taxon>
        <taxon>Synergistia</taxon>
        <taxon>Synergistales</taxon>
        <taxon>Dethiosulfovibrionaceae</taxon>
        <taxon>Pyramidobacter</taxon>
    </lineage>
</organism>
<keyword evidence="2 6" id="KW-0963">Cytoplasm</keyword>
<dbReference type="FunFam" id="3.30.70.980:FF:000002">
    <property type="entry name" value="Probable transcriptional regulatory protein YebC"/>
    <property type="match status" value="1"/>
</dbReference>
<dbReference type="NCBIfam" id="NF001030">
    <property type="entry name" value="PRK00110.1"/>
    <property type="match status" value="1"/>
</dbReference>
<keyword evidence="4 6" id="KW-0238">DNA-binding</keyword>
<dbReference type="HAMAP" id="MF_00693">
    <property type="entry name" value="Transcrip_reg_TACO1"/>
    <property type="match status" value="1"/>
</dbReference>
<evidence type="ECO:0000313" key="11">
    <source>
        <dbReference type="Proteomes" id="UP000473699"/>
    </source>
</evidence>
<dbReference type="GO" id="GO:0006355">
    <property type="term" value="P:regulation of DNA-templated transcription"/>
    <property type="evidence" value="ECO:0007669"/>
    <property type="project" value="UniProtKB-UniRule"/>
</dbReference>
<gene>
    <name evidence="10" type="ORF">FYJ74_00010</name>
</gene>
<keyword evidence="3 6" id="KW-0805">Transcription regulation</keyword>
<evidence type="ECO:0000256" key="3">
    <source>
        <dbReference type="ARBA" id="ARBA00023015"/>
    </source>
</evidence>
<dbReference type="PANTHER" id="PTHR12532:SF6">
    <property type="entry name" value="TRANSCRIPTIONAL REGULATORY PROTEIN YEBC-RELATED"/>
    <property type="match status" value="1"/>
</dbReference>
<accession>A0A6L5Y808</accession>
<dbReference type="SUPFAM" id="SSF75625">
    <property type="entry name" value="YebC-like"/>
    <property type="match status" value="1"/>
</dbReference>
<dbReference type="Gene3D" id="3.30.70.980">
    <property type="match status" value="2"/>
</dbReference>
<sequence length="251" mass="27374">MSGHSKWANIKHRKAAQDSKKGNERQKLIKMIIIAAKEGGGDPGMNVRLKAALDRARAASVPNDTITRAIKRGTGELEGVSYEELTYEGYGIDGVAIICESLTDNRNRTTPEIRAILERNGGSMGTAGSVAWNFERKGSITIEGAVDEDQLMEDAIDAGADDVAVNEEGATVTTDPSAMMDIREALEKKGYKVTDTENIFVPKTTVTISDAEKARKMLKLFDLLDSHDDVQNVYANFEFTDEVNEAIANDD</sequence>
<name>A0A6L5Y808_9BACT</name>
<evidence type="ECO:0000313" key="10">
    <source>
        <dbReference type="EMBL" id="MST54444.1"/>
    </source>
</evidence>
<dbReference type="InterPro" id="IPR026564">
    <property type="entry name" value="Transcrip_reg_TACO1-like_dom3"/>
</dbReference>
<dbReference type="GO" id="GO:0003677">
    <property type="term" value="F:DNA binding"/>
    <property type="evidence" value="ECO:0007669"/>
    <property type="project" value="UniProtKB-UniRule"/>
</dbReference>
<dbReference type="Pfam" id="PF01709">
    <property type="entry name" value="Transcrip_reg"/>
    <property type="match status" value="1"/>
</dbReference>
<dbReference type="InterPro" id="IPR017856">
    <property type="entry name" value="Integrase-like_N"/>
</dbReference>
<evidence type="ECO:0000256" key="5">
    <source>
        <dbReference type="ARBA" id="ARBA00023163"/>
    </source>
</evidence>
<dbReference type="InterPro" id="IPR048300">
    <property type="entry name" value="TACO1_YebC-like_2nd/3rd_dom"/>
</dbReference>
<dbReference type="InterPro" id="IPR029072">
    <property type="entry name" value="YebC-like"/>
</dbReference>
<comment type="subcellular location">
    <subcellularLocation>
        <location evidence="6">Cytoplasm</location>
    </subcellularLocation>
</comment>
<dbReference type="Gene3D" id="1.10.10.200">
    <property type="match status" value="1"/>
</dbReference>
<evidence type="ECO:0000256" key="6">
    <source>
        <dbReference type="HAMAP-Rule" id="MF_00693"/>
    </source>
</evidence>
<proteinExistence type="inferred from homology"/>
<dbReference type="GO" id="GO:0005829">
    <property type="term" value="C:cytosol"/>
    <property type="evidence" value="ECO:0007669"/>
    <property type="project" value="TreeGrafter"/>
</dbReference>
<dbReference type="InterPro" id="IPR002876">
    <property type="entry name" value="Transcrip_reg_TACO1-like"/>
</dbReference>
<feature type="domain" description="TACO1/YebC-like second and third" evidence="8">
    <location>
        <begin position="82"/>
        <end position="237"/>
    </location>
</feature>
<evidence type="ECO:0000256" key="4">
    <source>
        <dbReference type="ARBA" id="ARBA00023125"/>
    </source>
</evidence>
<dbReference type="Proteomes" id="UP000473699">
    <property type="component" value="Unassembled WGS sequence"/>
</dbReference>
<dbReference type="EMBL" id="VUNH01000001">
    <property type="protein sequence ID" value="MST54444.1"/>
    <property type="molecule type" value="Genomic_DNA"/>
</dbReference>
<dbReference type="RefSeq" id="WP_154527593.1">
    <property type="nucleotide sequence ID" value="NZ_JAXDZJ010000024.1"/>
</dbReference>
<dbReference type="FunFam" id="1.10.10.200:FF:000002">
    <property type="entry name" value="Probable transcriptional regulatory protein CLM62_37755"/>
    <property type="match status" value="1"/>
</dbReference>
<dbReference type="Pfam" id="PF20772">
    <property type="entry name" value="TACO1_YebC_N"/>
    <property type="match status" value="1"/>
</dbReference>
<dbReference type="InterPro" id="IPR049083">
    <property type="entry name" value="TACO1_YebC_N"/>
</dbReference>
<reference evidence="10 11" key="1">
    <citation type="submission" date="2019-08" db="EMBL/GenBank/DDBJ databases">
        <title>In-depth cultivation of the pig gut microbiome towards novel bacterial diversity and tailored functional studies.</title>
        <authorList>
            <person name="Wylensek D."/>
            <person name="Hitch T.C.A."/>
            <person name="Clavel T."/>
        </authorList>
    </citation>
    <scope>NUCLEOTIDE SEQUENCE [LARGE SCALE GENOMIC DNA]</scope>
    <source>
        <strain evidence="10 11">SM-530-WT-4B</strain>
    </source>
</reference>
<dbReference type="PANTHER" id="PTHR12532">
    <property type="entry name" value="TRANSLATIONAL ACTIVATOR OF CYTOCHROME C OXIDASE 1"/>
    <property type="match status" value="1"/>
</dbReference>
<protein>
    <recommendedName>
        <fullName evidence="6">Probable transcriptional regulatory protein FYJ74_00010</fullName>
    </recommendedName>
</protein>
<feature type="domain" description="TACO1/YebC-like N-terminal" evidence="9">
    <location>
        <begin position="5"/>
        <end position="76"/>
    </location>
</feature>
<evidence type="ECO:0000259" key="9">
    <source>
        <dbReference type="Pfam" id="PF20772"/>
    </source>
</evidence>
<dbReference type="NCBIfam" id="TIGR01033">
    <property type="entry name" value="YebC/PmpR family DNA-binding transcriptional regulator"/>
    <property type="match status" value="1"/>
</dbReference>